<name>A0A4D6NPB2_VIGUN</name>
<evidence type="ECO:0000313" key="1">
    <source>
        <dbReference type="EMBL" id="QCE14852.1"/>
    </source>
</evidence>
<dbReference type="Proteomes" id="UP000501690">
    <property type="component" value="Linkage Group LG11"/>
</dbReference>
<protein>
    <submittedName>
        <fullName evidence="1">Uncharacterized protein</fullName>
    </submittedName>
</protein>
<keyword evidence="2" id="KW-1185">Reference proteome</keyword>
<dbReference type="EMBL" id="CP039355">
    <property type="protein sequence ID" value="QCE14852.1"/>
    <property type="molecule type" value="Genomic_DNA"/>
</dbReference>
<sequence>MSKETGLADCGFNNLEGFWILIYRSAVLSLPPGGSGDSGSTGVFCVGCTGRVRDKYDERRIVNVLELWYFDGEWSALGVTSMAPGGLLIPPSDRNHWKDSYTAWRLAARECSARQCWENNDAGRALAPNGGLNIARQSGPVLPSSAGCCAKRLRCREVHIQLLSRGDTSEVGSYVPCSRLRDAMCGKVRGWWITCVGLRAGRSVEQDYERGGYKALGLSSPFLFVYGDDRVIRYTGAYVDTSGAEDVQRLAAELEPPSDSYKNSEVLERVAPDDEGGPIRRCLQVNVLRGAWRLVVRVPCQAVWKQVSLGGSRAALSDNTVAIVLITLICMVYKALGDTSKCECACGGSYRWVQIDCPPQYVADEFGSLGTLRTLFVLGTPLGVTEYGL</sequence>
<accession>A0A4D6NPB2</accession>
<reference evidence="1 2" key="1">
    <citation type="submission" date="2019-04" db="EMBL/GenBank/DDBJ databases">
        <title>An improved genome assembly and genetic linkage map for asparagus bean, Vigna unguiculata ssp. sesquipedialis.</title>
        <authorList>
            <person name="Xia Q."/>
            <person name="Zhang R."/>
            <person name="Dong Y."/>
        </authorList>
    </citation>
    <scope>NUCLEOTIDE SEQUENCE [LARGE SCALE GENOMIC DNA]</scope>
    <source>
        <tissue evidence="1">Leaf</tissue>
    </source>
</reference>
<gene>
    <name evidence="1" type="ORF">DEO72_LG11g1858</name>
</gene>
<proteinExistence type="predicted"/>
<dbReference type="AlphaFoldDB" id="A0A4D6NPB2"/>
<organism evidence="1 2">
    <name type="scientific">Vigna unguiculata</name>
    <name type="common">Cowpea</name>
    <dbReference type="NCBI Taxonomy" id="3917"/>
    <lineage>
        <taxon>Eukaryota</taxon>
        <taxon>Viridiplantae</taxon>
        <taxon>Streptophyta</taxon>
        <taxon>Embryophyta</taxon>
        <taxon>Tracheophyta</taxon>
        <taxon>Spermatophyta</taxon>
        <taxon>Magnoliopsida</taxon>
        <taxon>eudicotyledons</taxon>
        <taxon>Gunneridae</taxon>
        <taxon>Pentapetalae</taxon>
        <taxon>rosids</taxon>
        <taxon>fabids</taxon>
        <taxon>Fabales</taxon>
        <taxon>Fabaceae</taxon>
        <taxon>Papilionoideae</taxon>
        <taxon>50 kb inversion clade</taxon>
        <taxon>NPAAA clade</taxon>
        <taxon>indigoferoid/millettioid clade</taxon>
        <taxon>Phaseoleae</taxon>
        <taxon>Vigna</taxon>
    </lineage>
</organism>
<evidence type="ECO:0000313" key="2">
    <source>
        <dbReference type="Proteomes" id="UP000501690"/>
    </source>
</evidence>